<dbReference type="Pfam" id="PF01751">
    <property type="entry name" value="Toprim"/>
    <property type="match status" value="1"/>
</dbReference>
<evidence type="ECO:0000259" key="6">
    <source>
        <dbReference type="PROSITE" id="PS50880"/>
    </source>
</evidence>
<dbReference type="InterPro" id="IPR002288">
    <property type="entry name" value="DNA_gyrase_B_C"/>
</dbReference>
<proteinExistence type="predicted"/>
<dbReference type="Proteomes" id="UP000003303">
    <property type="component" value="Unassembled WGS sequence"/>
</dbReference>
<dbReference type="EMBL" id="ACLR01000221">
    <property type="protein sequence ID" value="EEK16012.1"/>
    <property type="molecule type" value="Genomic_DNA"/>
</dbReference>
<comment type="cofactor">
    <cofactor evidence="2">
        <name>Mg(2+)</name>
        <dbReference type="ChEBI" id="CHEBI:18420"/>
    </cofactor>
</comment>
<dbReference type="InterPro" id="IPR003594">
    <property type="entry name" value="HATPase_dom"/>
</dbReference>
<dbReference type="GO" id="GO:0016301">
    <property type="term" value="F:kinase activity"/>
    <property type="evidence" value="ECO:0007669"/>
    <property type="project" value="UniProtKB-KW"/>
</dbReference>
<comment type="caution">
    <text evidence="7">The sequence shown here is derived from an EMBL/GenBank/DDBJ whole genome shotgun (WGS) entry which is preliminary data.</text>
</comment>
<evidence type="ECO:0000256" key="4">
    <source>
        <dbReference type="ARBA" id="ARBA00023029"/>
    </source>
</evidence>
<dbReference type="SUPFAM" id="SSF55874">
    <property type="entry name" value="ATPase domain of HSP90 chaperone/DNA topoisomerase II/histidine kinase"/>
    <property type="match status" value="1"/>
</dbReference>
<dbReference type="SMART" id="SM00387">
    <property type="entry name" value="HATPase_c"/>
    <property type="match status" value="1"/>
</dbReference>
<dbReference type="EC" id="5.6.2.2" evidence="3"/>
<dbReference type="Gene3D" id="3.40.50.670">
    <property type="match status" value="1"/>
</dbReference>
<dbReference type="GO" id="GO:0006265">
    <property type="term" value="P:DNA topological change"/>
    <property type="evidence" value="ECO:0007669"/>
    <property type="project" value="InterPro"/>
</dbReference>
<dbReference type="OrthoDB" id="9802808at2"/>
<dbReference type="InterPro" id="IPR014721">
    <property type="entry name" value="Ribsml_uS5_D2-typ_fold_subgr"/>
</dbReference>
<dbReference type="GO" id="GO:0003677">
    <property type="term" value="F:DNA binding"/>
    <property type="evidence" value="ECO:0007669"/>
    <property type="project" value="InterPro"/>
</dbReference>
<dbReference type="SUPFAM" id="SSF54211">
    <property type="entry name" value="Ribosomal protein S5 domain 2-like"/>
    <property type="match status" value="1"/>
</dbReference>
<keyword evidence="4" id="KW-0799">Topoisomerase</keyword>
<dbReference type="STRING" id="596327.PORUE0001_0949"/>
<dbReference type="InterPro" id="IPR020568">
    <property type="entry name" value="Ribosomal_Su5_D2-typ_SF"/>
</dbReference>
<evidence type="ECO:0000256" key="2">
    <source>
        <dbReference type="ARBA" id="ARBA00001946"/>
    </source>
</evidence>
<dbReference type="eggNOG" id="COG0187">
    <property type="taxonomic scope" value="Bacteria"/>
</dbReference>
<protein>
    <recommendedName>
        <fullName evidence="3">DNA topoisomerase (ATP-hydrolyzing)</fullName>
        <ecNumber evidence="3">5.6.2.2</ecNumber>
    </recommendedName>
</protein>
<dbReference type="Pfam" id="PF02518">
    <property type="entry name" value="HATPase_c"/>
    <property type="match status" value="1"/>
</dbReference>
<dbReference type="RefSeq" id="WP_007366078.1">
    <property type="nucleotide sequence ID" value="NZ_ACLR01000221.1"/>
</dbReference>
<dbReference type="SMART" id="SM00433">
    <property type="entry name" value="TOP2c"/>
    <property type="match status" value="1"/>
</dbReference>
<dbReference type="PROSITE" id="PS00177">
    <property type="entry name" value="TOPOISOMERASE_II"/>
    <property type="match status" value="1"/>
</dbReference>
<dbReference type="AlphaFoldDB" id="C2ME34"/>
<dbReference type="SUPFAM" id="SSF56719">
    <property type="entry name" value="Type II DNA topoisomerase"/>
    <property type="match status" value="1"/>
</dbReference>
<keyword evidence="5" id="KW-0413">Isomerase</keyword>
<dbReference type="Pfam" id="PF00986">
    <property type="entry name" value="DNA_gyraseB_C"/>
    <property type="match status" value="1"/>
</dbReference>
<evidence type="ECO:0000256" key="1">
    <source>
        <dbReference type="ARBA" id="ARBA00000185"/>
    </source>
</evidence>
<dbReference type="InterPro" id="IPR013760">
    <property type="entry name" value="Topo_IIA-like_dom_sf"/>
</dbReference>
<dbReference type="FunFam" id="3.30.565.10:FF:000063">
    <property type="entry name" value="DNA topoisomerase (ATP-hydrolyzing)"/>
    <property type="match status" value="1"/>
</dbReference>
<keyword evidence="8" id="KW-1185">Reference proteome</keyword>
<dbReference type="InterPro" id="IPR013759">
    <property type="entry name" value="Topo_IIA_B_C"/>
</dbReference>
<dbReference type="GO" id="GO:0005524">
    <property type="term" value="F:ATP binding"/>
    <property type="evidence" value="ECO:0007669"/>
    <property type="project" value="InterPro"/>
</dbReference>
<dbReference type="Pfam" id="PF00204">
    <property type="entry name" value="DNA_gyraseB"/>
    <property type="match status" value="1"/>
</dbReference>
<dbReference type="PROSITE" id="PS50880">
    <property type="entry name" value="TOPRIM"/>
    <property type="match status" value="1"/>
</dbReference>
<gene>
    <name evidence="7" type="ORF">PORUE0001_0949</name>
</gene>
<dbReference type="InterPro" id="IPR036890">
    <property type="entry name" value="HATPase_C_sf"/>
</dbReference>
<dbReference type="Gene3D" id="3.30.565.10">
    <property type="entry name" value="Histidine kinase-like ATPase, C-terminal domain"/>
    <property type="match status" value="1"/>
</dbReference>
<evidence type="ECO:0000313" key="8">
    <source>
        <dbReference type="Proteomes" id="UP000003303"/>
    </source>
</evidence>
<name>C2ME34_9PORP</name>
<dbReference type="InterPro" id="IPR006171">
    <property type="entry name" value="TOPRIM_dom"/>
</dbReference>
<keyword evidence="7" id="KW-0808">Transferase</keyword>
<dbReference type="CDD" id="cd01030">
    <property type="entry name" value="TOPRIM_TopoIIA_like"/>
    <property type="match status" value="1"/>
</dbReference>
<dbReference type="PANTHER" id="PTHR45866">
    <property type="entry name" value="DNA GYRASE/TOPOISOMERASE SUBUNIT B"/>
    <property type="match status" value="1"/>
</dbReference>
<dbReference type="PRINTS" id="PR00418">
    <property type="entry name" value="TPI2FAMILY"/>
</dbReference>
<dbReference type="InterPro" id="IPR013506">
    <property type="entry name" value="Topo_IIA_bsu_dom2"/>
</dbReference>
<feature type="domain" description="Toprim" evidence="6">
    <location>
        <begin position="434"/>
        <end position="544"/>
    </location>
</feature>
<sequence length="673" mass="75876">MPIQEPLNNPDQLSPSAVAGYTEDDFRTLSWSEHIRKRPGMYIGKLGDGTQADDGIYILIKEVIDNSIDEFVMGVGSEIRITIDGETNEVQIRDYGRGIPLGKLVDATSKMNTGAKIDSQAFKKSVGLNGVGLKAVNALSSTFTVQSWREGETSSVTYERAEMIAHTPAEPWEDKEEHGTLVVFTPDAEVFRNSHYDLRHVEALVRNYCYLNTGLTLYLNDKKYVSRHGLQDFLSDTITGDPLYPIIRLTGPDIEVAITHIEQYGEEFYSFVNGQYTTQGGTHLTAFREQVARVIKEFSGKGFEYGDIRSGMAAAISIRIIEPEFESQTKIKLGSKEMVPQDPMFEHEPLRGVTVQKFVGDFLKEKLDNYLHMHPEISEVMLQTIQANERERKAMSGVTKLARERAKKASLHNKKLRDCTEHYNDPKAKNPELTSIFITEGNSASGSITQSRDARYQAVFSLRGKPLNSYGLSKKVVYENEEFNLLQAALNIEDGLDGLRYNRVIIATDADDDGMHIRLLTLTFFLQFFPELVRRGHVYILETPLYRVSLPAKRKKSITARVASAGKKKGGKKVTIEPASETETSAYCYSDQELNAAVERMGASAQITRFKGLGEISANEFKELITEENIKLRQVSLRKEDNLKRMLHFYMGKNTPDRQDFIIDNLVIDEEIV</sequence>
<reference evidence="7 8" key="1">
    <citation type="submission" date="2009-04" db="EMBL/GenBank/DDBJ databases">
        <authorList>
            <person name="Sebastian Y."/>
            <person name="Madupu R."/>
            <person name="Durkin A.S."/>
            <person name="Torralba M."/>
            <person name="Methe B."/>
            <person name="Sutton G.G."/>
            <person name="Strausberg R.L."/>
            <person name="Nelson K.E."/>
        </authorList>
    </citation>
    <scope>NUCLEOTIDE SEQUENCE [LARGE SCALE GENOMIC DNA]</scope>
    <source>
        <strain evidence="7 8">60-3</strain>
    </source>
</reference>
<dbReference type="GO" id="GO:0003918">
    <property type="term" value="F:DNA topoisomerase type II (double strand cut, ATP-hydrolyzing) activity"/>
    <property type="evidence" value="ECO:0007669"/>
    <property type="project" value="UniProtKB-EC"/>
</dbReference>
<evidence type="ECO:0000256" key="3">
    <source>
        <dbReference type="ARBA" id="ARBA00012895"/>
    </source>
</evidence>
<dbReference type="PANTHER" id="PTHR45866:SF2">
    <property type="entry name" value="DNA TOPOISOMERASE (ATP-HYDROLYZING)"/>
    <property type="match status" value="1"/>
</dbReference>
<evidence type="ECO:0000256" key="5">
    <source>
        <dbReference type="ARBA" id="ARBA00023235"/>
    </source>
</evidence>
<accession>C2ME34</accession>
<dbReference type="InterPro" id="IPR018522">
    <property type="entry name" value="TopoIIA_CS"/>
</dbReference>
<organism evidence="7 8">
    <name type="scientific">Porphyromonas uenonis 60-3</name>
    <dbReference type="NCBI Taxonomy" id="596327"/>
    <lineage>
        <taxon>Bacteria</taxon>
        <taxon>Pseudomonadati</taxon>
        <taxon>Bacteroidota</taxon>
        <taxon>Bacteroidia</taxon>
        <taxon>Bacteroidales</taxon>
        <taxon>Porphyromonadaceae</taxon>
        <taxon>Porphyromonas</taxon>
    </lineage>
</organism>
<dbReference type="Gene3D" id="3.30.230.10">
    <property type="match status" value="1"/>
</dbReference>
<keyword evidence="7" id="KW-0418">Kinase</keyword>
<comment type="catalytic activity">
    <reaction evidence="1">
        <text>ATP-dependent breakage, passage and rejoining of double-stranded DNA.</text>
        <dbReference type="EC" id="5.6.2.2"/>
    </reaction>
</comment>
<dbReference type="InterPro" id="IPR001241">
    <property type="entry name" value="Topo_IIA"/>
</dbReference>
<evidence type="ECO:0000313" key="7">
    <source>
        <dbReference type="EMBL" id="EEK16012.1"/>
    </source>
</evidence>